<feature type="signal peptide" evidence="1">
    <location>
        <begin position="1"/>
        <end position="16"/>
    </location>
</feature>
<gene>
    <name evidence="2" type="ORF">TUBRATIS_31030</name>
</gene>
<accession>A0A437AH30</accession>
<organism evidence="2 3">
    <name type="scientific">Tubulinosema ratisbonensis</name>
    <dbReference type="NCBI Taxonomy" id="291195"/>
    <lineage>
        <taxon>Eukaryota</taxon>
        <taxon>Fungi</taxon>
        <taxon>Fungi incertae sedis</taxon>
        <taxon>Microsporidia</taxon>
        <taxon>Tubulinosematoidea</taxon>
        <taxon>Tubulinosematidae</taxon>
        <taxon>Tubulinosema</taxon>
    </lineage>
</organism>
<feature type="chain" id="PRO_5019436018" evidence="1">
    <location>
        <begin position="17"/>
        <end position="145"/>
    </location>
</feature>
<dbReference type="VEuPathDB" id="MicrosporidiaDB:TUBRATIS_31030"/>
<dbReference type="Proteomes" id="UP000282876">
    <property type="component" value="Unassembled WGS sequence"/>
</dbReference>
<proteinExistence type="predicted"/>
<keyword evidence="1" id="KW-0732">Signal</keyword>
<sequence>MFFQIIAMFLLNSFCAHNFKNTTYNVNNEVSRDYESIVAYLLKENKLIKTCSDLQKLFKKHDGEIKEDKELNSEILKTVNNPKIYVMLTLHHLNVYKTEDYITFFYYVEFFKDKYSYKLTTSMLIQEINDVIEEDLNDKPIYFTY</sequence>
<evidence type="ECO:0000256" key="1">
    <source>
        <dbReference type="SAM" id="SignalP"/>
    </source>
</evidence>
<evidence type="ECO:0000313" key="3">
    <source>
        <dbReference type="Proteomes" id="UP000282876"/>
    </source>
</evidence>
<dbReference type="EMBL" id="RCSS01000945">
    <property type="protein sequence ID" value="RVD90463.1"/>
    <property type="molecule type" value="Genomic_DNA"/>
</dbReference>
<evidence type="ECO:0000313" key="2">
    <source>
        <dbReference type="EMBL" id="RVD90463.1"/>
    </source>
</evidence>
<reference evidence="2 3" key="1">
    <citation type="submission" date="2018-10" db="EMBL/GenBank/DDBJ databases">
        <title>Draft genome sequence of the microsporidian Tubulinosema ratisbonensis.</title>
        <authorList>
            <person name="Polonais V."/>
            <person name="Peyretaillade E."/>
            <person name="Niehus S."/>
            <person name="Wawrzyniak I."/>
            <person name="Franchet A."/>
            <person name="Gaspin C."/>
            <person name="Reichstadt M."/>
            <person name="Belser C."/>
            <person name="Labadie K."/>
            <person name="Delbac F."/>
            <person name="Ferrandon D."/>
        </authorList>
    </citation>
    <scope>NUCLEOTIDE SEQUENCE [LARGE SCALE GENOMIC DNA]</scope>
    <source>
        <strain evidence="2 3">Franzen</strain>
    </source>
</reference>
<keyword evidence="3" id="KW-1185">Reference proteome</keyword>
<dbReference type="AlphaFoldDB" id="A0A437AH30"/>
<comment type="caution">
    <text evidence="2">The sequence shown here is derived from an EMBL/GenBank/DDBJ whole genome shotgun (WGS) entry which is preliminary data.</text>
</comment>
<protein>
    <submittedName>
        <fullName evidence="2">Uncharacterized protein</fullName>
    </submittedName>
</protein>
<name>A0A437AH30_9MICR</name>